<keyword evidence="3" id="KW-1185">Reference proteome</keyword>
<evidence type="ECO:0000256" key="1">
    <source>
        <dbReference type="SAM" id="MobiDB-lite"/>
    </source>
</evidence>
<reference evidence="2 3" key="1">
    <citation type="submission" date="2022-09" db="EMBL/GenBank/DDBJ databases">
        <authorList>
            <person name="Palmer J.M."/>
        </authorList>
    </citation>
    <scope>NUCLEOTIDE SEQUENCE [LARGE SCALE GENOMIC DNA]</scope>
    <source>
        <strain evidence="2 3">DSM 7382</strain>
    </source>
</reference>
<dbReference type="AlphaFoldDB" id="A0AAW0FLX2"/>
<organism evidence="2 3">
    <name type="scientific">Cerrena zonata</name>
    <dbReference type="NCBI Taxonomy" id="2478898"/>
    <lineage>
        <taxon>Eukaryota</taxon>
        <taxon>Fungi</taxon>
        <taxon>Dikarya</taxon>
        <taxon>Basidiomycota</taxon>
        <taxon>Agaricomycotina</taxon>
        <taxon>Agaricomycetes</taxon>
        <taxon>Polyporales</taxon>
        <taxon>Cerrenaceae</taxon>
        <taxon>Cerrena</taxon>
    </lineage>
</organism>
<feature type="region of interest" description="Disordered" evidence="1">
    <location>
        <begin position="47"/>
        <end position="192"/>
    </location>
</feature>
<name>A0AAW0FLX2_9APHY</name>
<feature type="compositionally biased region" description="Polar residues" evidence="1">
    <location>
        <begin position="181"/>
        <end position="192"/>
    </location>
</feature>
<sequence>MSFPSSPRPILKKHDLSRSPTWFLQTPNSLDGDLFALRKNVQFSPENKTFLTHPPDEYDRSPIKVSYNTCEIPDRDSRGSPSRRRGRRSSNKRPEGLLQASPTGTPSTYEMVMASPVFEEDNDEAELTSRRFERPNTPIPSFGRHLLDDDDDDELADLGQAHAPTLPPLVRDSSESDESDVTSPSLEPPQFSWTTESNALKTALTLGGPRYGSPSRKTSEALARSVKYPAQLSLSSTSQPAGFQKRSRLNAQRHRIPLEFTQTPSHERDVFDDTAGVICESWVVSAPNDDATCLDGF</sequence>
<protein>
    <submittedName>
        <fullName evidence="2">Uncharacterized protein</fullName>
    </submittedName>
</protein>
<accession>A0AAW0FLX2</accession>
<dbReference type="Proteomes" id="UP001385951">
    <property type="component" value="Unassembled WGS sequence"/>
</dbReference>
<evidence type="ECO:0000313" key="2">
    <source>
        <dbReference type="EMBL" id="KAK7677710.1"/>
    </source>
</evidence>
<proteinExistence type="predicted"/>
<comment type="caution">
    <text evidence="2">The sequence shown here is derived from an EMBL/GenBank/DDBJ whole genome shotgun (WGS) entry which is preliminary data.</text>
</comment>
<feature type="compositionally biased region" description="Basic residues" evidence="1">
    <location>
        <begin position="81"/>
        <end position="91"/>
    </location>
</feature>
<dbReference type="EMBL" id="JASBNA010000083">
    <property type="protein sequence ID" value="KAK7677710.1"/>
    <property type="molecule type" value="Genomic_DNA"/>
</dbReference>
<evidence type="ECO:0000313" key="3">
    <source>
        <dbReference type="Proteomes" id="UP001385951"/>
    </source>
</evidence>
<gene>
    <name evidence="2" type="ORF">QCA50_019262</name>
</gene>